<sequence>MYYNSSQTFGLHCPDRDIGLQTFDSEEALRLVHHFLPQTLSNDSIHLSVCPSFSTKICLLLRRDQPLSCLQPFIASSKGARKDRLTLPLVLSCGVTSFQHNGTETLGDAPNFPQATITLRSRHYLLLLLCSALLLRFDVPPLQLCTKYPKQQHTAPPEVQTIANHRPQAHRTTSPHQRAISYLRALGTSSLV</sequence>
<dbReference type="RefSeq" id="XP_060386572.1">
    <property type="nucleotide sequence ID" value="XM_060518769.1"/>
</dbReference>
<evidence type="ECO:0000313" key="2">
    <source>
        <dbReference type="Proteomes" id="UP001227543"/>
    </source>
</evidence>
<dbReference type="Proteomes" id="UP001227543">
    <property type="component" value="Unassembled WGS sequence"/>
</dbReference>
<gene>
    <name evidence="1" type="ORF">CTAM01_02731</name>
</gene>
<organism evidence="1 2">
    <name type="scientific">Colletotrichum tamarilloi</name>
    <dbReference type="NCBI Taxonomy" id="1209934"/>
    <lineage>
        <taxon>Eukaryota</taxon>
        <taxon>Fungi</taxon>
        <taxon>Dikarya</taxon>
        <taxon>Ascomycota</taxon>
        <taxon>Pezizomycotina</taxon>
        <taxon>Sordariomycetes</taxon>
        <taxon>Hypocreomycetidae</taxon>
        <taxon>Glomerellales</taxon>
        <taxon>Glomerellaceae</taxon>
        <taxon>Colletotrichum</taxon>
        <taxon>Colletotrichum acutatum species complex</taxon>
    </lineage>
</organism>
<dbReference type="EMBL" id="MLFU01000006">
    <property type="protein sequence ID" value="KAK1507619.1"/>
    <property type="molecule type" value="Genomic_DNA"/>
</dbReference>
<protein>
    <submittedName>
        <fullName evidence="1">Uncharacterized protein</fullName>
    </submittedName>
</protein>
<keyword evidence="2" id="KW-1185">Reference proteome</keyword>
<evidence type="ECO:0000313" key="1">
    <source>
        <dbReference type="EMBL" id="KAK1507619.1"/>
    </source>
</evidence>
<reference evidence="1 2" key="1">
    <citation type="submission" date="2016-10" db="EMBL/GenBank/DDBJ databases">
        <title>The genome sequence of Colletotrichum fioriniae PJ7.</title>
        <authorList>
            <person name="Baroncelli R."/>
        </authorList>
    </citation>
    <scope>NUCLEOTIDE SEQUENCE [LARGE SCALE GENOMIC DNA]</scope>
    <source>
        <strain evidence="1 2">Tom-12</strain>
    </source>
</reference>
<accession>A0ABQ9RM93</accession>
<dbReference type="GeneID" id="85403007"/>
<comment type="caution">
    <text evidence="1">The sequence shown here is derived from an EMBL/GenBank/DDBJ whole genome shotgun (WGS) entry which is preliminary data.</text>
</comment>
<proteinExistence type="predicted"/>
<name>A0ABQ9RM93_9PEZI</name>